<dbReference type="Pfam" id="PF00089">
    <property type="entry name" value="Trypsin"/>
    <property type="match status" value="1"/>
</dbReference>
<dbReference type="InterPro" id="IPR001314">
    <property type="entry name" value="Peptidase_S1A"/>
</dbReference>
<name>A0A1I8MB43_MUSDO</name>
<keyword evidence="9" id="KW-0865">Zymogen</keyword>
<dbReference type="GO" id="GO:0006508">
    <property type="term" value="P:proteolysis"/>
    <property type="evidence" value="ECO:0007669"/>
    <property type="project" value="UniProtKB-KW"/>
</dbReference>
<dbReference type="PANTHER" id="PTHR24276">
    <property type="entry name" value="POLYSERASE-RELATED"/>
    <property type="match status" value="1"/>
</dbReference>
<dbReference type="GO" id="GO:0005576">
    <property type="term" value="C:extracellular region"/>
    <property type="evidence" value="ECO:0007669"/>
    <property type="project" value="UniProtKB-SubCell"/>
</dbReference>
<dbReference type="Gene3D" id="2.40.10.10">
    <property type="entry name" value="Trypsin-like serine proteases"/>
    <property type="match status" value="1"/>
</dbReference>
<evidence type="ECO:0000256" key="14">
    <source>
        <dbReference type="SAM" id="SignalP"/>
    </source>
</evidence>
<keyword evidence="7 13" id="KW-0378">Hydrolase</keyword>
<dbReference type="PROSITE" id="PS50240">
    <property type="entry name" value="TRYPSIN_DOM"/>
    <property type="match status" value="1"/>
</dbReference>
<dbReference type="InterPro" id="IPR009003">
    <property type="entry name" value="Peptidase_S1_PA"/>
</dbReference>
<comment type="similarity">
    <text evidence="2">Belongs to the peptidase S1 family.</text>
</comment>
<keyword evidence="3" id="KW-0964">Secreted</keyword>
<evidence type="ECO:0000256" key="7">
    <source>
        <dbReference type="ARBA" id="ARBA00022801"/>
    </source>
</evidence>
<dbReference type="PANTHER" id="PTHR24276:SF97">
    <property type="entry name" value="GH13245P2-RELATED"/>
    <property type="match status" value="1"/>
</dbReference>
<comment type="subcellular location">
    <subcellularLocation>
        <location evidence="1">Secreted</location>
    </subcellularLocation>
</comment>
<dbReference type="PROSITE" id="PS00135">
    <property type="entry name" value="TRYPSIN_SER"/>
    <property type="match status" value="1"/>
</dbReference>
<dbReference type="CDD" id="cd00190">
    <property type="entry name" value="Tryp_SPc"/>
    <property type="match status" value="1"/>
</dbReference>
<dbReference type="VEuPathDB" id="VectorBase:MDOMA2_019924"/>
<dbReference type="InterPro" id="IPR043504">
    <property type="entry name" value="Peptidase_S1_PA_chymotrypsin"/>
</dbReference>
<proteinExistence type="inferred from homology"/>
<dbReference type="VEuPathDB" id="VectorBase:MDOA003068"/>
<evidence type="ECO:0000256" key="1">
    <source>
        <dbReference type="ARBA" id="ARBA00004613"/>
    </source>
</evidence>
<dbReference type="AlphaFoldDB" id="A0A1I8MB43"/>
<dbReference type="InterPro" id="IPR050430">
    <property type="entry name" value="Peptidase_S1"/>
</dbReference>
<dbReference type="SUPFAM" id="SSF50494">
    <property type="entry name" value="Trypsin-like serine proteases"/>
    <property type="match status" value="1"/>
</dbReference>
<evidence type="ECO:0000259" key="15">
    <source>
        <dbReference type="PROSITE" id="PS50240"/>
    </source>
</evidence>
<keyword evidence="4 13" id="KW-0645">Protease</keyword>
<evidence type="ECO:0000256" key="4">
    <source>
        <dbReference type="ARBA" id="ARBA00022670"/>
    </source>
</evidence>
<evidence type="ECO:0000256" key="11">
    <source>
        <dbReference type="ARBA" id="ARBA00036320"/>
    </source>
</evidence>
<dbReference type="GO" id="GO:0004252">
    <property type="term" value="F:serine-type endopeptidase activity"/>
    <property type="evidence" value="ECO:0007669"/>
    <property type="project" value="UniProtKB-EC"/>
</dbReference>
<feature type="domain" description="Peptidase S1" evidence="15">
    <location>
        <begin position="31"/>
        <end position="256"/>
    </location>
</feature>
<dbReference type="eggNOG" id="KOG3627">
    <property type="taxonomic scope" value="Eukaryota"/>
</dbReference>
<sequence>MGHQKLWINSLAIGLLVTLASAAHLPLDGRIVGGYEVDIRDVPFQVSLQSYNHFCGGSLIAKRFVLTAAHCTDGNSPTAPLFSVRIGSTYSEKGGLLLRVLRIHQHEKYNFSFIDYDFSILELEDYDENALPFKLTYAKLPRANEDLPDGTLATISGWGGTKNPLESNAVLRAVEVPTVNRNACAQIFPSLSEQMMCAGYTEGGKDSCQGDSGGPLFRDNTLYGVVSWGVGCALPDYPGVYARVSSVLPWIAEKTGLEVN</sequence>
<organism evidence="16">
    <name type="scientific">Musca domestica</name>
    <name type="common">House fly</name>
    <dbReference type="NCBI Taxonomy" id="7370"/>
    <lineage>
        <taxon>Eukaryota</taxon>
        <taxon>Metazoa</taxon>
        <taxon>Ecdysozoa</taxon>
        <taxon>Arthropoda</taxon>
        <taxon>Hexapoda</taxon>
        <taxon>Insecta</taxon>
        <taxon>Pterygota</taxon>
        <taxon>Neoptera</taxon>
        <taxon>Endopterygota</taxon>
        <taxon>Diptera</taxon>
        <taxon>Brachycera</taxon>
        <taxon>Muscomorpha</taxon>
        <taxon>Muscoidea</taxon>
        <taxon>Muscidae</taxon>
        <taxon>Musca</taxon>
    </lineage>
</organism>
<evidence type="ECO:0000256" key="8">
    <source>
        <dbReference type="ARBA" id="ARBA00022825"/>
    </source>
</evidence>
<dbReference type="PROSITE" id="PS00134">
    <property type="entry name" value="TRYPSIN_HIS"/>
    <property type="match status" value="1"/>
</dbReference>
<evidence type="ECO:0000256" key="5">
    <source>
        <dbReference type="ARBA" id="ARBA00022729"/>
    </source>
</evidence>
<feature type="signal peptide" evidence="14">
    <location>
        <begin position="1"/>
        <end position="22"/>
    </location>
</feature>
<dbReference type="OrthoDB" id="10059102at2759"/>
<dbReference type="KEGG" id="mde:101894361"/>
<dbReference type="RefSeq" id="XP_005175137.2">
    <property type="nucleotide sequence ID" value="XM_005175080.4"/>
</dbReference>
<accession>A0A1I8MB43</accession>
<dbReference type="GO" id="GO:0007586">
    <property type="term" value="P:digestion"/>
    <property type="evidence" value="ECO:0007669"/>
    <property type="project" value="UniProtKB-KW"/>
</dbReference>
<dbReference type="InterPro" id="IPR033116">
    <property type="entry name" value="TRYPSIN_SER"/>
</dbReference>
<keyword evidence="5 14" id="KW-0732">Signal</keyword>
<reference evidence="16" key="1">
    <citation type="submission" date="2020-05" db="UniProtKB">
        <authorList>
            <consortium name="EnsemblMetazoa"/>
        </authorList>
    </citation>
    <scope>IDENTIFICATION</scope>
    <source>
        <strain evidence="16">Aabys</strain>
    </source>
</reference>
<protein>
    <recommendedName>
        <fullName evidence="12">trypsin</fullName>
        <ecNumber evidence="12">3.4.21.4</ecNumber>
    </recommendedName>
</protein>
<gene>
    <name evidence="16" type="primary">101894361</name>
</gene>
<evidence type="ECO:0000256" key="9">
    <source>
        <dbReference type="ARBA" id="ARBA00023145"/>
    </source>
</evidence>
<dbReference type="SMART" id="SM00020">
    <property type="entry name" value="Tryp_SPc"/>
    <property type="match status" value="1"/>
</dbReference>
<feature type="chain" id="PRO_5044560091" description="trypsin" evidence="14">
    <location>
        <begin position="23"/>
        <end position="260"/>
    </location>
</feature>
<keyword evidence="8 13" id="KW-0720">Serine protease</keyword>
<keyword evidence="10" id="KW-1015">Disulfide bond</keyword>
<dbReference type="EnsemblMetazoa" id="MDOA003068-RA">
    <property type="protein sequence ID" value="MDOA003068-PA"/>
    <property type="gene ID" value="MDOA003068"/>
</dbReference>
<evidence type="ECO:0000256" key="3">
    <source>
        <dbReference type="ARBA" id="ARBA00022525"/>
    </source>
</evidence>
<dbReference type="EC" id="3.4.21.4" evidence="12"/>
<dbReference type="FunFam" id="2.40.10.10:FF:000077">
    <property type="entry name" value="Predicted protein"/>
    <property type="match status" value="1"/>
</dbReference>
<dbReference type="InterPro" id="IPR018114">
    <property type="entry name" value="TRYPSIN_HIS"/>
</dbReference>
<evidence type="ECO:0000256" key="12">
    <source>
        <dbReference type="ARBA" id="ARBA00038868"/>
    </source>
</evidence>
<evidence type="ECO:0000256" key="10">
    <source>
        <dbReference type="ARBA" id="ARBA00023157"/>
    </source>
</evidence>
<evidence type="ECO:0000256" key="13">
    <source>
        <dbReference type="RuleBase" id="RU363034"/>
    </source>
</evidence>
<evidence type="ECO:0000313" key="16">
    <source>
        <dbReference type="EnsemblMetazoa" id="MDOA003068-PA"/>
    </source>
</evidence>
<dbReference type="InterPro" id="IPR001254">
    <property type="entry name" value="Trypsin_dom"/>
</dbReference>
<comment type="catalytic activity">
    <reaction evidence="11">
        <text>Preferential cleavage: Arg-|-Xaa, Lys-|-Xaa.</text>
        <dbReference type="EC" id="3.4.21.4"/>
    </reaction>
</comment>
<dbReference type="PRINTS" id="PR00722">
    <property type="entry name" value="CHYMOTRYPSIN"/>
</dbReference>
<evidence type="ECO:0000256" key="6">
    <source>
        <dbReference type="ARBA" id="ARBA00022757"/>
    </source>
</evidence>
<keyword evidence="6" id="KW-0222">Digestion</keyword>
<evidence type="ECO:0000256" key="2">
    <source>
        <dbReference type="ARBA" id="ARBA00007664"/>
    </source>
</evidence>